<dbReference type="InterPro" id="IPR001129">
    <property type="entry name" value="Membr-assoc_MAPEG"/>
</dbReference>
<feature type="transmembrane region" description="Helical" evidence="5">
    <location>
        <begin position="23"/>
        <end position="41"/>
    </location>
</feature>
<proteinExistence type="predicted"/>
<keyword evidence="7" id="KW-1185">Reference proteome</keyword>
<comment type="subcellular location">
    <subcellularLocation>
        <location evidence="1">Membrane</location>
    </subcellularLocation>
</comment>
<feature type="transmembrane region" description="Helical" evidence="5">
    <location>
        <begin position="47"/>
        <end position="66"/>
    </location>
</feature>
<evidence type="ECO:0000313" key="6">
    <source>
        <dbReference type="EMBL" id="MDC2890303.1"/>
    </source>
</evidence>
<evidence type="ECO:0000313" key="7">
    <source>
        <dbReference type="Proteomes" id="UP001528411"/>
    </source>
</evidence>
<feature type="transmembrane region" description="Helical" evidence="5">
    <location>
        <begin position="78"/>
        <end position="97"/>
    </location>
</feature>
<dbReference type="Pfam" id="PF01124">
    <property type="entry name" value="MAPEG"/>
    <property type="match status" value="1"/>
</dbReference>
<keyword evidence="2 5" id="KW-0812">Transmembrane</keyword>
<evidence type="ECO:0000256" key="5">
    <source>
        <dbReference type="SAM" id="Phobius"/>
    </source>
</evidence>
<dbReference type="SUPFAM" id="SSF161084">
    <property type="entry name" value="MAPEG domain-like"/>
    <property type="match status" value="1"/>
</dbReference>
<dbReference type="InterPro" id="IPR023352">
    <property type="entry name" value="MAPEG-like_dom_sf"/>
</dbReference>
<evidence type="ECO:0000256" key="2">
    <source>
        <dbReference type="ARBA" id="ARBA00022692"/>
    </source>
</evidence>
<name>A0ABT5FFL1_9GAMM</name>
<protein>
    <submittedName>
        <fullName evidence="6">MAPEG family protein</fullName>
    </submittedName>
</protein>
<keyword evidence="3 5" id="KW-1133">Transmembrane helix</keyword>
<evidence type="ECO:0000256" key="3">
    <source>
        <dbReference type="ARBA" id="ARBA00022989"/>
    </source>
</evidence>
<organism evidence="6 7">
    <name type="scientific">Psychrosphaera algicola</name>
    <dbReference type="NCBI Taxonomy" id="3023714"/>
    <lineage>
        <taxon>Bacteria</taxon>
        <taxon>Pseudomonadati</taxon>
        <taxon>Pseudomonadota</taxon>
        <taxon>Gammaproteobacteria</taxon>
        <taxon>Alteromonadales</taxon>
        <taxon>Pseudoalteromonadaceae</taxon>
        <taxon>Psychrosphaera</taxon>
    </lineage>
</organism>
<dbReference type="RefSeq" id="WP_272182644.1">
    <property type="nucleotide sequence ID" value="NZ_JAQOMS010000002.1"/>
</dbReference>
<keyword evidence="4 5" id="KW-0472">Membrane</keyword>
<evidence type="ECO:0000256" key="4">
    <source>
        <dbReference type="ARBA" id="ARBA00023136"/>
    </source>
</evidence>
<dbReference type="PANTHER" id="PTHR35371:SF1">
    <property type="entry name" value="BLR7753 PROTEIN"/>
    <property type="match status" value="1"/>
</dbReference>
<comment type="caution">
    <text evidence="6">The sequence shown here is derived from an EMBL/GenBank/DDBJ whole genome shotgun (WGS) entry which is preliminary data.</text>
</comment>
<evidence type="ECO:0000256" key="1">
    <source>
        <dbReference type="ARBA" id="ARBA00004370"/>
    </source>
</evidence>
<dbReference type="PANTHER" id="PTHR35371">
    <property type="entry name" value="INNER MEMBRANE PROTEIN"/>
    <property type="match status" value="1"/>
</dbReference>
<gene>
    <name evidence="6" type="ORF">PN838_18020</name>
</gene>
<accession>A0ABT5FFL1</accession>
<dbReference type="Gene3D" id="1.20.120.550">
    <property type="entry name" value="Membrane associated eicosanoid/glutathione metabolism-like domain"/>
    <property type="match status" value="1"/>
</dbReference>
<sequence>MVSAELDHFSFVFRSNRTFLNSLENVPLFVLSVLVACLVGVNAEHLLTVTVIFFVARLVHMVLFYAIATNKNPSPRSYFYMIGLFAQLYLIGVIYASF</sequence>
<dbReference type="Proteomes" id="UP001528411">
    <property type="component" value="Unassembled WGS sequence"/>
</dbReference>
<dbReference type="EMBL" id="JAQOMS010000002">
    <property type="protein sequence ID" value="MDC2890303.1"/>
    <property type="molecule type" value="Genomic_DNA"/>
</dbReference>
<reference evidence="6 7" key="1">
    <citation type="submission" date="2023-01" db="EMBL/GenBank/DDBJ databases">
        <title>Psychrosphaera sp. nov., isolated from marine algae.</title>
        <authorList>
            <person name="Bayburt H."/>
            <person name="Choi B.J."/>
            <person name="Kim J.M."/>
            <person name="Choi D.G."/>
            <person name="Jeon C.O."/>
        </authorList>
    </citation>
    <scope>NUCLEOTIDE SEQUENCE [LARGE SCALE GENOMIC DNA]</scope>
    <source>
        <strain evidence="6 7">G1-22</strain>
    </source>
</reference>